<dbReference type="AlphaFoldDB" id="A0AAN6P4I2"/>
<keyword evidence="1" id="KW-0175">Coiled coil</keyword>
<evidence type="ECO:0000313" key="4">
    <source>
        <dbReference type="Proteomes" id="UP001303115"/>
    </source>
</evidence>
<protein>
    <submittedName>
        <fullName evidence="3">Uncharacterized protein</fullName>
    </submittedName>
</protein>
<feature type="coiled-coil region" evidence="1">
    <location>
        <begin position="58"/>
        <end position="128"/>
    </location>
</feature>
<keyword evidence="4" id="KW-1185">Reference proteome</keyword>
<sequence length="580" mass="63419">MARSLEELESENLRLKAQLQADGARHEEDIKYLSSLRFDAIGRVAALEISADQERLAKTTANEALTAAREQLAQAETAHSGAISALRAKLTLVKKELAQAQSVQAEELAAVREELATADRKLVLAQNAHGRELGTAKDKLDAAAARLTAVQDQHAKASSDLNQRKLRDSQQERTDLQRKLSDTNVKLLDSQQSGAELKGKLAESNDNLAASEIHLVSLQANMDAVKKKAEFWIAKFQDFEKEAREAEGRAASRITELEKALAITQEDLQQARAQHAVHAEDRDSLRTEISTAHTVSASLRRGLEGLQKTSNDSIRRLCYCITQISLPSEAYTVFLDTLRTSVPMGALTSQPYTGVRWKVQVPWFASDGDEGSCDEGDLVAFRRPLPLLLSLFAAAKAGKTATPLGVHFLGLLASHLRVAVKVQAELVLYVLGALVDDLVDKDAGCVLTWSVLLAIWQVANILDAQWPGTDVVRVRQAVQGQPRELALAIDAGSVVEFIKEKGVISGDLGMLACPGGAPLIVDNMKETIRGATTWRTGSNPTRVEVSPPDGSATLTMPIDFRQKPQIRWWVRLNQKMFGPW</sequence>
<evidence type="ECO:0000256" key="1">
    <source>
        <dbReference type="SAM" id="Coils"/>
    </source>
</evidence>
<evidence type="ECO:0000256" key="2">
    <source>
        <dbReference type="SAM" id="MobiDB-lite"/>
    </source>
</evidence>
<feature type="region of interest" description="Disordered" evidence="2">
    <location>
        <begin position="151"/>
        <end position="181"/>
    </location>
</feature>
<organism evidence="3 4">
    <name type="scientific">Parachaetomium inaequale</name>
    <dbReference type="NCBI Taxonomy" id="2588326"/>
    <lineage>
        <taxon>Eukaryota</taxon>
        <taxon>Fungi</taxon>
        <taxon>Dikarya</taxon>
        <taxon>Ascomycota</taxon>
        <taxon>Pezizomycotina</taxon>
        <taxon>Sordariomycetes</taxon>
        <taxon>Sordariomycetidae</taxon>
        <taxon>Sordariales</taxon>
        <taxon>Chaetomiaceae</taxon>
        <taxon>Parachaetomium</taxon>
    </lineage>
</organism>
<feature type="compositionally biased region" description="Basic and acidic residues" evidence="2">
    <location>
        <begin position="153"/>
        <end position="181"/>
    </location>
</feature>
<proteinExistence type="predicted"/>
<comment type="caution">
    <text evidence="3">The sequence shown here is derived from an EMBL/GenBank/DDBJ whole genome shotgun (WGS) entry which is preliminary data.</text>
</comment>
<gene>
    <name evidence="3" type="ORF">C8A01DRAFT_42024</name>
</gene>
<evidence type="ECO:0000313" key="3">
    <source>
        <dbReference type="EMBL" id="KAK4031524.1"/>
    </source>
</evidence>
<accession>A0AAN6P4I2</accession>
<name>A0AAN6P4I2_9PEZI</name>
<dbReference type="EMBL" id="MU854776">
    <property type="protein sequence ID" value="KAK4031524.1"/>
    <property type="molecule type" value="Genomic_DNA"/>
</dbReference>
<reference evidence="4" key="1">
    <citation type="journal article" date="2023" name="Mol. Phylogenet. Evol.">
        <title>Genome-scale phylogeny and comparative genomics of the fungal order Sordariales.</title>
        <authorList>
            <person name="Hensen N."/>
            <person name="Bonometti L."/>
            <person name="Westerberg I."/>
            <person name="Brannstrom I.O."/>
            <person name="Guillou S."/>
            <person name="Cros-Aarteil S."/>
            <person name="Calhoun S."/>
            <person name="Haridas S."/>
            <person name="Kuo A."/>
            <person name="Mondo S."/>
            <person name="Pangilinan J."/>
            <person name="Riley R."/>
            <person name="LaButti K."/>
            <person name="Andreopoulos B."/>
            <person name="Lipzen A."/>
            <person name="Chen C."/>
            <person name="Yan M."/>
            <person name="Daum C."/>
            <person name="Ng V."/>
            <person name="Clum A."/>
            <person name="Steindorff A."/>
            <person name="Ohm R.A."/>
            <person name="Martin F."/>
            <person name="Silar P."/>
            <person name="Natvig D.O."/>
            <person name="Lalanne C."/>
            <person name="Gautier V."/>
            <person name="Ament-Velasquez S.L."/>
            <person name="Kruys A."/>
            <person name="Hutchinson M.I."/>
            <person name="Powell A.J."/>
            <person name="Barry K."/>
            <person name="Miller A.N."/>
            <person name="Grigoriev I.V."/>
            <person name="Debuchy R."/>
            <person name="Gladieux P."/>
            <person name="Hiltunen Thoren M."/>
            <person name="Johannesson H."/>
        </authorList>
    </citation>
    <scope>NUCLEOTIDE SEQUENCE [LARGE SCALE GENOMIC DNA]</scope>
    <source>
        <strain evidence="4">CBS 284.82</strain>
    </source>
</reference>
<dbReference type="Proteomes" id="UP001303115">
    <property type="component" value="Unassembled WGS sequence"/>
</dbReference>